<proteinExistence type="predicted"/>
<evidence type="ECO:0000256" key="1">
    <source>
        <dbReference type="ARBA" id="ARBA00022737"/>
    </source>
</evidence>
<evidence type="ECO:0000259" key="5">
    <source>
        <dbReference type="PROSITE" id="PS50303"/>
    </source>
</evidence>
<dbReference type="CDD" id="cd07920">
    <property type="entry name" value="Pumilio"/>
    <property type="match status" value="1"/>
</dbReference>
<feature type="repeat" description="Pumilio" evidence="2">
    <location>
        <begin position="674"/>
        <end position="709"/>
    </location>
</feature>
<dbReference type="PANTHER" id="PTHR12537">
    <property type="entry name" value="RNA BINDING PROTEIN PUMILIO-RELATED"/>
    <property type="match status" value="1"/>
</dbReference>
<dbReference type="InterPro" id="IPR001313">
    <property type="entry name" value="Pumilio_RNA-bd_rpt"/>
</dbReference>
<feature type="repeat" description="Pumilio" evidence="2">
    <location>
        <begin position="818"/>
        <end position="855"/>
    </location>
</feature>
<evidence type="ECO:0000256" key="3">
    <source>
        <dbReference type="SAM" id="Coils"/>
    </source>
</evidence>
<dbReference type="InterPro" id="IPR011989">
    <property type="entry name" value="ARM-like"/>
</dbReference>
<dbReference type="OrthoDB" id="668540at2759"/>
<feature type="repeat" description="Pumilio" evidence="2">
    <location>
        <begin position="746"/>
        <end position="781"/>
    </location>
</feature>
<evidence type="ECO:0000256" key="4">
    <source>
        <dbReference type="SAM" id="MobiDB-lite"/>
    </source>
</evidence>
<feature type="repeat" description="Pumilio" evidence="2">
    <location>
        <begin position="593"/>
        <end position="628"/>
    </location>
</feature>
<feature type="compositionally biased region" description="Polar residues" evidence="4">
    <location>
        <begin position="368"/>
        <end position="388"/>
    </location>
</feature>
<feature type="region of interest" description="Disordered" evidence="4">
    <location>
        <begin position="407"/>
        <end position="446"/>
    </location>
</feature>
<feature type="compositionally biased region" description="Polar residues" evidence="4">
    <location>
        <begin position="287"/>
        <end position="306"/>
    </location>
</feature>
<organism evidence="6 7">
    <name type="scientific">Hydnum rufescens UP504</name>
    <dbReference type="NCBI Taxonomy" id="1448309"/>
    <lineage>
        <taxon>Eukaryota</taxon>
        <taxon>Fungi</taxon>
        <taxon>Dikarya</taxon>
        <taxon>Basidiomycota</taxon>
        <taxon>Agaricomycotina</taxon>
        <taxon>Agaricomycetes</taxon>
        <taxon>Cantharellales</taxon>
        <taxon>Hydnaceae</taxon>
        <taxon>Hydnum</taxon>
    </lineage>
</organism>
<feature type="repeat" description="Pumilio" evidence="2">
    <location>
        <begin position="710"/>
        <end position="745"/>
    </location>
</feature>
<feature type="coiled-coil region" evidence="3">
    <location>
        <begin position="35"/>
        <end position="84"/>
    </location>
</feature>
<dbReference type="SUPFAM" id="SSF48371">
    <property type="entry name" value="ARM repeat"/>
    <property type="match status" value="1"/>
</dbReference>
<feature type="region of interest" description="Disordered" evidence="4">
    <location>
        <begin position="1"/>
        <end position="27"/>
    </location>
</feature>
<feature type="region of interest" description="Disordered" evidence="4">
    <location>
        <begin position="287"/>
        <end position="320"/>
    </location>
</feature>
<protein>
    <recommendedName>
        <fullName evidence="5">PUM-HD domain-containing protein</fullName>
    </recommendedName>
</protein>
<feature type="compositionally biased region" description="Polar residues" evidence="4">
    <location>
        <begin position="346"/>
        <end position="356"/>
    </location>
</feature>
<feature type="region of interest" description="Disordered" evidence="4">
    <location>
        <begin position="346"/>
        <end position="388"/>
    </location>
</feature>
<accession>A0A9P6AW83</accession>
<dbReference type="PANTHER" id="PTHR12537:SF13">
    <property type="entry name" value="PUMILIO HOMOLOGY DOMAIN FAMILY MEMBER 4"/>
    <property type="match status" value="1"/>
</dbReference>
<keyword evidence="1" id="KW-0677">Repeat</keyword>
<dbReference type="InterPro" id="IPR033712">
    <property type="entry name" value="Pumilio_RNA-bd"/>
</dbReference>
<dbReference type="GO" id="GO:0010608">
    <property type="term" value="P:post-transcriptional regulation of gene expression"/>
    <property type="evidence" value="ECO:0007669"/>
    <property type="project" value="TreeGrafter"/>
</dbReference>
<dbReference type="EMBL" id="MU128978">
    <property type="protein sequence ID" value="KAF9513065.1"/>
    <property type="molecule type" value="Genomic_DNA"/>
</dbReference>
<evidence type="ECO:0000256" key="2">
    <source>
        <dbReference type="PROSITE-ProRule" id="PRU00317"/>
    </source>
</evidence>
<feature type="compositionally biased region" description="Polar residues" evidence="4">
    <location>
        <begin position="1"/>
        <end position="21"/>
    </location>
</feature>
<sequence length="1031" mass="111660">MVANPDQPSSPSEGHTPTNDGHINPPAFLDLADSAARLSSNLPDINARIEQKRQEHERQRLLQRKHFEEQMRALEQQQLQEEQALLNVPVDSIPEGHVALSAPTTPPRTLSTLNGDAISSSSGVSSLRHQAVTNGLSEYKRKSVNYASLTPSSDVPSNIAPGSHKHAAGAKSMPGSRRGSSDSRESAEDITASLRLDALSIADKDVKHDAPHANGRAPVRSYTGQLSSGYNAASLFDQDLDNEMSKSLRHLPTQTEDDRFNVRAHYARKLSVSSAALDLAPLAQTQSRSFASRNGESGGLTSSEWPQFSGPPRPSDIGGLRLDRMRSISHHVGAIGGDLTSAVSASATPLASQSPDVSRRSSPPAFSDASSLNGQTTISTRSVPATPLTGLSNSALRAELGIASAKIPGGPVSPVQPGDRGAPGPQPDAQRNFTPDLSNSGFPARMPSAGYDNITFGSIRGDEPLQQYGNDPLYMQSSSLDVNRYSNYGGYPSGRLSAASGDINGLYPNNGARYGLALGGGRLGGIDNKINGLGGPKHKRGDIDREFNRFAGTRLEDLQGDIPSLCKDQHGCRYLQKKLEEGVPEHRDMIFRETFGHLADLMTDPFGNYLCQKLLEYSTDEQRNVICESVAQELVQISLNMHGTRAVQKMIDFLSTQRQTDLRYDAQIHSIIVALSLHVVTLIKDLNGNHVAQKCLNRLAPEDNQFIYNAVAAHCVEVATHRHGCCVLQRCVDHASDSQRVQLVTEITYNALTLVQDPYGNYVVQYILDLNDNRFSDAVIRQFIGNVCALSVQKFSSNVIEKCIRVAEHNTRKMLIEELLNRNRLEKLLRDSFGNYCVQTALDYAEPGQRMILVEGIRPILPLIRNTPYGKRIQSKLQREQMEAVHGGAHFGGGYNHGHAPVNVALVGNSIQGQRHHIPQQSLHTGQLADPYIQRSSVYSLGQNGVAQHGIQSHQQLHLQQHAVDHGYPSPQHITNLGLGTQSAVGGGLGGVGGAAFGNSAYSNPLSAGSGFVTSALNDPYGQRSTYPYAM</sequence>
<dbReference type="SMART" id="SM00025">
    <property type="entry name" value="Pumilio"/>
    <property type="match status" value="8"/>
</dbReference>
<keyword evidence="3" id="KW-0175">Coiled coil</keyword>
<dbReference type="PROSITE" id="PS50303">
    <property type="entry name" value="PUM_HD"/>
    <property type="match status" value="1"/>
</dbReference>
<feature type="repeat" description="Pumilio" evidence="2">
    <location>
        <begin position="629"/>
        <end position="665"/>
    </location>
</feature>
<reference evidence="6" key="1">
    <citation type="journal article" date="2020" name="Nat. Commun.">
        <title>Large-scale genome sequencing of mycorrhizal fungi provides insights into the early evolution of symbiotic traits.</title>
        <authorList>
            <person name="Miyauchi S."/>
            <person name="Kiss E."/>
            <person name="Kuo A."/>
            <person name="Drula E."/>
            <person name="Kohler A."/>
            <person name="Sanchez-Garcia M."/>
            <person name="Morin E."/>
            <person name="Andreopoulos B."/>
            <person name="Barry K.W."/>
            <person name="Bonito G."/>
            <person name="Buee M."/>
            <person name="Carver A."/>
            <person name="Chen C."/>
            <person name="Cichocki N."/>
            <person name="Clum A."/>
            <person name="Culley D."/>
            <person name="Crous P.W."/>
            <person name="Fauchery L."/>
            <person name="Girlanda M."/>
            <person name="Hayes R.D."/>
            <person name="Keri Z."/>
            <person name="LaButti K."/>
            <person name="Lipzen A."/>
            <person name="Lombard V."/>
            <person name="Magnuson J."/>
            <person name="Maillard F."/>
            <person name="Murat C."/>
            <person name="Nolan M."/>
            <person name="Ohm R.A."/>
            <person name="Pangilinan J."/>
            <person name="Pereira M.F."/>
            <person name="Perotto S."/>
            <person name="Peter M."/>
            <person name="Pfister S."/>
            <person name="Riley R."/>
            <person name="Sitrit Y."/>
            <person name="Stielow J.B."/>
            <person name="Szollosi G."/>
            <person name="Zifcakova L."/>
            <person name="Stursova M."/>
            <person name="Spatafora J.W."/>
            <person name="Tedersoo L."/>
            <person name="Vaario L.M."/>
            <person name="Yamada A."/>
            <person name="Yan M."/>
            <person name="Wang P."/>
            <person name="Xu J."/>
            <person name="Bruns T."/>
            <person name="Baldrian P."/>
            <person name="Vilgalys R."/>
            <person name="Dunand C."/>
            <person name="Henrissat B."/>
            <person name="Grigoriev I.V."/>
            <person name="Hibbett D."/>
            <person name="Nagy L.G."/>
            <person name="Martin F.M."/>
        </authorList>
    </citation>
    <scope>NUCLEOTIDE SEQUENCE</scope>
    <source>
        <strain evidence="6">UP504</strain>
    </source>
</reference>
<evidence type="ECO:0000313" key="6">
    <source>
        <dbReference type="EMBL" id="KAF9513065.1"/>
    </source>
</evidence>
<dbReference type="FunFam" id="1.25.10.10:FF:000237">
    <property type="entry name" value="Pumilio homolog 9"/>
    <property type="match status" value="1"/>
</dbReference>
<feature type="region of interest" description="Disordered" evidence="4">
    <location>
        <begin position="151"/>
        <end position="189"/>
    </location>
</feature>
<dbReference type="GO" id="GO:0005737">
    <property type="term" value="C:cytoplasm"/>
    <property type="evidence" value="ECO:0007669"/>
    <property type="project" value="TreeGrafter"/>
</dbReference>
<feature type="compositionally biased region" description="Polar residues" evidence="4">
    <location>
        <begin position="429"/>
        <end position="441"/>
    </location>
</feature>
<dbReference type="InterPro" id="IPR033133">
    <property type="entry name" value="PUM-HD"/>
</dbReference>
<evidence type="ECO:0000313" key="7">
    <source>
        <dbReference type="Proteomes" id="UP000886523"/>
    </source>
</evidence>
<dbReference type="Pfam" id="PF00806">
    <property type="entry name" value="PUF"/>
    <property type="match status" value="8"/>
</dbReference>
<gene>
    <name evidence="6" type="ORF">BS47DRAFT_1376836</name>
</gene>
<dbReference type="InterPro" id="IPR016024">
    <property type="entry name" value="ARM-type_fold"/>
</dbReference>
<name>A0A9P6AW83_9AGAM</name>
<dbReference type="Gene3D" id="1.25.10.10">
    <property type="entry name" value="Leucine-rich Repeat Variant"/>
    <property type="match status" value="1"/>
</dbReference>
<dbReference type="GO" id="GO:0003729">
    <property type="term" value="F:mRNA binding"/>
    <property type="evidence" value="ECO:0007669"/>
    <property type="project" value="TreeGrafter"/>
</dbReference>
<dbReference type="AlphaFoldDB" id="A0A9P6AW83"/>
<dbReference type="PROSITE" id="PS50302">
    <property type="entry name" value="PUM"/>
    <property type="match status" value="8"/>
</dbReference>
<feature type="repeat" description="Pumilio" evidence="2">
    <location>
        <begin position="782"/>
        <end position="817"/>
    </location>
</feature>
<dbReference type="Proteomes" id="UP000886523">
    <property type="component" value="Unassembled WGS sequence"/>
</dbReference>
<feature type="repeat" description="Pumilio" evidence="2">
    <location>
        <begin position="557"/>
        <end position="592"/>
    </location>
</feature>
<keyword evidence="7" id="KW-1185">Reference proteome</keyword>
<comment type="caution">
    <text evidence="6">The sequence shown here is derived from an EMBL/GenBank/DDBJ whole genome shotgun (WGS) entry which is preliminary data.</text>
</comment>
<feature type="domain" description="PUM-HD" evidence="5">
    <location>
        <begin position="536"/>
        <end position="881"/>
    </location>
</feature>